<evidence type="ECO:0000259" key="1">
    <source>
        <dbReference type="Pfam" id="PF12697"/>
    </source>
</evidence>
<keyword evidence="3" id="KW-1185">Reference proteome</keyword>
<dbReference type="InterPro" id="IPR050471">
    <property type="entry name" value="AB_hydrolase"/>
</dbReference>
<proteinExistence type="predicted"/>
<protein>
    <submittedName>
        <fullName evidence="2">Pimeloyl-ACP methyl ester carboxylesterase</fullName>
    </submittedName>
</protein>
<sequence length="322" mass="34094">MSGVGTRTRERRTGAVRTDDGALLHATIDGSDDAPVTLVLAHGWTLSQASWDDPVALLVPRIAAGELRLVRYDQRGHGRSTWAPGDDDPGAVTIDRLGLDLGCVLDQVAPRGPVVAAGHSMGGMTIMCLAAARPELFGDRVRGALLVSTSAGELGPAPGTTQDRLARRFAPGLVAAAVGGARVIDGLRRLAPPSARQHRRIVRDLLYGADATEEMVRAGAEIMHATTVRAFAVFYPALGDHDKRTELAALARVPVEVLVGTSDRLTPVRHGRRLAEALPHAGLHVEPRTGHMLLQERPRLVGDALGRLLGAAVDRVPARALP</sequence>
<dbReference type="STRING" id="673521.SAMN05660991_03649"/>
<dbReference type="SUPFAM" id="SSF53474">
    <property type="entry name" value="alpha/beta-Hydrolases"/>
    <property type="match status" value="1"/>
</dbReference>
<dbReference type="Proteomes" id="UP000198960">
    <property type="component" value="Unassembled WGS sequence"/>
</dbReference>
<dbReference type="InterPro" id="IPR000073">
    <property type="entry name" value="AB_hydrolase_1"/>
</dbReference>
<evidence type="ECO:0000313" key="3">
    <source>
        <dbReference type="Proteomes" id="UP000198960"/>
    </source>
</evidence>
<dbReference type="GO" id="GO:0003824">
    <property type="term" value="F:catalytic activity"/>
    <property type="evidence" value="ECO:0007669"/>
    <property type="project" value="UniProtKB-ARBA"/>
</dbReference>
<dbReference type="Gene3D" id="3.40.50.1820">
    <property type="entry name" value="alpha/beta hydrolase"/>
    <property type="match status" value="1"/>
</dbReference>
<accession>A0A1H8VMW6</accession>
<dbReference type="AlphaFoldDB" id="A0A1H8VMW6"/>
<dbReference type="InterPro" id="IPR029058">
    <property type="entry name" value="AB_hydrolase_fold"/>
</dbReference>
<dbReference type="Pfam" id="PF12697">
    <property type="entry name" value="Abhydrolase_6"/>
    <property type="match status" value="1"/>
</dbReference>
<organism evidence="2 3">
    <name type="scientific">Trujillonella endophytica</name>
    <dbReference type="NCBI Taxonomy" id="673521"/>
    <lineage>
        <taxon>Bacteria</taxon>
        <taxon>Bacillati</taxon>
        <taxon>Actinomycetota</taxon>
        <taxon>Actinomycetes</taxon>
        <taxon>Geodermatophilales</taxon>
        <taxon>Geodermatophilaceae</taxon>
        <taxon>Trujillonella</taxon>
    </lineage>
</organism>
<feature type="domain" description="AB hydrolase-1" evidence="1">
    <location>
        <begin position="38"/>
        <end position="301"/>
    </location>
</feature>
<dbReference type="PANTHER" id="PTHR43433">
    <property type="entry name" value="HYDROLASE, ALPHA/BETA FOLD FAMILY PROTEIN"/>
    <property type="match status" value="1"/>
</dbReference>
<evidence type="ECO:0000313" key="2">
    <source>
        <dbReference type="EMBL" id="SEP16751.1"/>
    </source>
</evidence>
<gene>
    <name evidence="2" type="ORF">SAMN05660991_03649</name>
</gene>
<reference evidence="3" key="1">
    <citation type="submission" date="2016-10" db="EMBL/GenBank/DDBJ databases">
        <authorList>
            <person name="Varghese N."/>
            <person name="Submissions S."/>
        </authorList>
    </citation>
    <scope>NUCLEOTIDE SEQUENCE [LARGE SCALE GENOMIC DNA]</scope>
    <source>
        <strain evidence="3">DSM 45413</strain>
    </source>
</reference>
<dbReference type="EMBL" id="FOEE01000013">
    <property type="protein sequence ID" value="SEP16751.1"/>
    <property type="molecule type" value="Genomic_DNA"/>
</dbReference>
<name>A0A1H8VMW6_9ACTN</name>
<dbReference type="PANTHER" id="PTHR43433:SF1">
    <property type="entry name" value="BLL5160 PROTEIN"/>
    <property type="match status" value="1"/>
</dbReference>